<proteinExistence type="predicted"/>
<organism evidence="1">
    <name type="scientific">bioreactor metagenome</name>
    <dbReference type="NCBI Taxonomy" id="1076179"/>
    <lineage>
        <taxon>unclassified sequences</taxon>
        <taxon>metagenomes</taxon>
        <taxon>ecological metagenomes</taxon>
    </lineage>
</organism>
<protein>
    <submittedName>
        <fullName evidence="1">Uncharacterized protein</fullName>
    </submittedName>
</protein>
<sequence>MPFCHLHLGPFLGKIGEIGARDDHVLYPALFCEAEHPLQRRDVVFFEEVIDGRRPLHPLIHPRGKEEPVHARKCRAELVVCHFVAVFQR</sequence>
<accession>A0A645E184</accession>
<dbReference type="EMBL" id="VSSQ01041006">
    <property type="protein sequence ID" value="MPM94352.1"/>
    <property type="molecule type" value="Genomic_DNA"/>
</dbReference>
<reference evidence="1" key="1">
    <citation type="submission" date="2019-08" db="EMBL/GenBank/DDBJ databases">
        <authorList>
            <person name="Kucharzyk K."/>
            <person name="Murdoch R.W."/>
            <person name="Higgins S."/>
            <person name="Loffler F."/>
        </authorList>
    </citation>
    <scope>NUCLEOTIDE SEQUENCE</scope>
</reference>
<dbReference type="AlphaFoldDB" id="A0A645E184"/>
<name>A0A645E184_9ZZZZ</name>
<evidence type="ECO:0000313" key="1">
    <source>
        <dbReference type="EMBL" id="MPM94352.1"/>
    </source>
</evidence>
<comment type="caution">
    <text evidence="1">The sequence shown here is derived from an EMBL/GenBank/DDBJ whole genome shotgun (WGS) entry which is preliminary data.</text>
</comment>
<gene>
    <name evidence="1" type="ORF">SDC9_141498</name>
</gene>